<accession>A0A9W4I7T7</accession>
<evidence type="ECO:0000256" key="3">
    <source>
        <dbReference type="PROSITE-ProRule" id="PRU00221"/>
    </source>
</evidence>
<dbReference type="OrthoDB" id="7464126at2759"/>
<protein>
    <recommendedName>
        <fullName evidence="6">WD40 repeat-like protein</fullName>
    </recommendedName>
</protein>
<feature type="repeat" description="WD" evidence="3">
    <location>
        <begin position="16"/>
        <end position="57"/>
    </location>
</feature>
<name>A0A9W4I7T7_9EURO</name>
<dbReference type="PROSITE" id="PS00678">
    <property type="entry name" value="WD_REPEATS_1"/>
    <property type="match status" value="1"/>
</dbReference>
<reference evidence="4" key="1">
    <citation type="submission" date="2021-07" db="EMBL/GenBank/DDBJ databases">
        <authorList>
            <person name="Branca A.L. A."/>
        </authorList>
    </citation>
    <scope>NUCLEOTIDE SEQUENCE</scope>
</reference>
<dbReference type="PROSITE" id="PS50082">
    <property type="entry name" value="WD_REPEATS_2"/>
    <property type="match status" value="1"/>
</dbReference>
<comment type="caution">
    <text evidence="4">The sequence shown here is derived from an EMBL/GenBank/DDBJ whole genome shotgun (WGS) entry which is preliminary data.</text>
</comment>
<evidence type="ECO:0000313" key="5">
    <source>
        <dbReference type="Proteomes" id="UP001152592"/>
    </source>
</evidence>
<keyword evidence="2" id="KW-0677">Repeat</keyword>
<dbReference type="PANTHER" id="PTHR19848">
    <property type="entry name" value="WD40 REPEAT PROTEIN"/>
    <property type="match status" value="1"/>
</dbReference>
<dbReference type="AlphaFoldDB" id="A0A9W4I7T7"/>
<dbReference type="InterPro" id="IPR036322">
    <property type="entry name" value="WD40_repeat_dom_sf"/>
</dbReference>
<dbReference type="InterPro" id="IPR001680">
    <property type="entry name" value="WD40_rpt"/>
</dbReference>
<evidence type="ECO:0000256" key="2">
    <source>
        <dbReference type="ARBA" id="ARBA00022737"/>
    </source>
</evidence>
<dbReference type="SMART" id="SM00320">
    <property type="entry name" value="WD40"/>
    <property type="match status" value="1"/>
</dbReference>
<dbReference type="SUPFAM" id="SSF50978">
    <property type="entry name" value="WD40 repeat-like"/>
    <property type="match status" value="1"/>
</dbReference>
<dbReference type="EMBL" id="CAJVPD010000021">
    <property type="protein sequence ID" value="CAG8237237.1"/>
    <property type="molecule type" value="Genomic_DNA"/>
</dbReference>
<proteinExistence type="predicted"/>
<dbReference type="Proteomes" id="UP001152592">
    <property type="component" value="Unassembled WGS sequence"/>
</dbReference>
<evidence type="ECO:0000256" key="1">
    <source>
        <dbReference type="ARBA" id="ARBA00022574"/>
    </source>
</evidence>
<organism evidence="4 5">
    <name type="scientific">Penicillium salamii</name>
    <dbReference type="NCBI Taxonomy" id="1612424"/>
    <lineage>
        <taxon>Eukaryota</taxon>
        <taxon>Fungi</taxon>
        <taxon>Dikarya</taxon>
        <taxon>Ascomycota</taxon>
        <taxon>Pezizomycotina</taxon>
        <taxon>Eurotiomycetes</taxon>
        <taxon>Eurotiomycetidae</taxon>
        <taxon>Eurotiales</taxon>
        <taxon>Aspergillaceae</taxon>
        <taxon>Penicillium</taxon>
    </lineage>
</organism>
<dbReference type="Gene3D" id="2.130.10.10">
    <property type="entry name" value="YVTN repeat-like/Quinoprotein amine dehydrogenase"/>
    <property type="match status" value="1"/>
</dbReference>
<dbReference type="InterPro" id="IPR019775">
    <property type="entry name" value="WD40_repeat_CS"/>
</dbReference>
<dbReference type="PROSITE" id="PS50294">
    <property type="entry name" value="WD_REPEATS_REGION"/>
    <property type="match status" value="1"/>
</dbReference>
<sequence>MGDDWNAHTGACLQTLEGHDRYVGSVVFSHDSSRVASGSDDNTIKIWDAHTGTCLQTLSVDSPVYNLSFDTTGSSLHTDIGIVALRDSPTPTPTTPKNVAASELQLLRASQSSQRPEYQCYGISSDGFWITRASQNWLWLPPTYRPVCSAVARSGIAVVLGCQSGRVLIFGFVPEDPN</sequence>
<evidence type="ECO:0000313" key="4">
    <source>
        <dbReference type="EMBL" id="CAG8237237.1"/>
    </source>
</evidence>
<dbReference type="PANTHER" id="PTHR19848:SF8">
    <property type="entry name" value="F-BOX AND WD REPEAT DOMAIN CONTAINING 7"/>
    <property type="match status" value="1"/>
</dbReference>
<evidence type="ECO:0008006" key="6">
    <source>
        <dbReference type="Google" id="ProtNLM"/>
    </source>
</evidence>
<keyword evidence="1 3" id="KW-0853">WD repeat</keyword>
<dbReference type="InterPro" id="IPR015943">
    <property type="entry name" value="WD40/YVTN_repeat-like_dom_sf"/>
</dbReference>
<gene>
    <name evidence="4" type="ORF">PSALAMII_LOCUS413</name>
</gene>
<dbReference type="Pfam" id="PF00400">
    <property type="entry name" value="WD40"/>
    <property type="match status" value="1"/>
</dbReference>